<dbReference type="AlphaFoldDB" id="A0ABD1S2C3"/>
<evidence type="ECO:0000313" key="2">
    <source>
        <dbReference type="Proteomes" id="UP001604277"/>
    </source>
</evidence>
<protein>
    <submittedName>
        <fullName evidence="1">Uncharacterized protein</fullName>
    </submittedName>
</protein>
<proteinExistence type="predicted"/>
<dbReference type="Proteomes" id="UP001604277">
    <property type="component" value="Unassembled WGS sequence"/>
</dbReference>
<name>A0ABD1S2C3_9LAMI</name>
<gene>
    <name evidence="1" type="ORF">Fot_38594</name>
</gene>
<keyword evidence="2" id="KW-1185">Reference proteome</keyword>
<sequence length="195" mass="22181">MQLDDALNAQHIASEALDATNGENRQLAADASAREEENLKLKSDLDECLKENVEVEAIRNSVMAENEDLAKKFEDADANFVANFHLIEEYTSFSNYFASVGQQEVITALRSERPDLDFSFLEAKFPPMDIEKLRLFCKNPSEEAPMLLNVNKLIQGYKFGNTYYHFGIGKIKFTTEQTVQMENACALTYLHHHYA</sequence>
<accession>A0ABD1S2C3</accession>
<comment type="caution">
    <text evidence="1">The sequence shown here is derived from an EMBL/GenBank/DDBJ whole genome shotgun (WGS) entry which is preliminary data.</text>
</comment>
<reference evidence="2" key="1">
    <citation type="submission" date="2024-07" db="EMBL/GenBank/DDBJ databases">
        <title>Two chromosome-level genome assemblies of Korean endemic species Abeliophyllum distichum and Forsythia ovata (Oleaceae).</title>
        <authorList>
            <person name="Jang H."/>
        </authorList>
    </citation>
    <scope>NUCLEOTIDE SEQUENCE [LARGE SCALE GENOMIC DNA]</scope>
</reference>
<organism evidence="1 2">
    <name type="scientific">Forsythia ovata</name>
    <dbReference type="NCBI Taxonomy" id="205694"/>
    <lineage>
        <taxon>Eukaryota</taxon>
        <taxon>Viridiplantae</taxon>
        <taxon>Streptophyta</taxon>
        <taxon>Embryophyta</taxon>
        <taxon>Tracheophyta</taxon>
        <taxon>Spermatophyta</taxon>
        <taxon>Magnoliopsida</taxon>
        <taxon>eudicotyledons</taxon>
        <taxon>Gunneridae</taxon>
        <taxon>Pentapetalae</taxon>
        <taxon>asterids</taxon>
        <taxon>lamiids</taxon>
        <taxon>Lamiales</taxon>
        <taxon>Oleaceae</taxon>
        <taxon>Forsythieae</taxon>
        <taxon>Forsythia</taxon>
    </lineage>
</organism>
<dbReference type="EMBL" id="JBFOLJ010000011">
    <property type="protein sequence ID" value="KAL2494837.1"/>
    <property type="molecule type" value="Genomic_DNA"/>
</dbReference>
<evidence type="ECO:0000313" key="1">
    <source>
        <dbReference type="EMBL" id="KAL2494837.1"/>
    </source>
</evidence>